<accession>A0ABV4BJR5</accession>
<keyword evidence="3" id="KW-1185">Reference proteome</keyword>
<name>A0ABV4BJR5_9GAMM</name>
<dbReference type="Proteomes" id="UP001564408">
    <property type="component" value="Unassembled WGS sequence"/>
</dbReference>
<evidence type="ECO:0000313" key="3">
    <source>
        <dbReference type="Proteomes" id="UP001564408"/>
    </source>
</evidence>
<evidence type="ECO:0000313" key="2">
    <source>
        <dbReference type="EMBL" id="MEY6434209.1"/>
    </source>
</evidence>
<gene>
    <name evidence="2" type="ORF">ABC977_17570</name>
</gene>
<reference evidence="2 3" key="1">
    <citation type="submission" date="2024-05" db="EMBL/GenBank/DDBJ databases">
        <title>Genome Sequence and Characterization of the New Strain Purple Sulfur Bacterium of Genus Thioalkalicoccus.</title>
        <authorList>
            <person name="Bryantseva I.A."/>
            <person name="Kyndt J.A."/>
            <person name="Imhoff J.F."/>
        </authorList>
    </citation>
    <scope>NUCLEOTIDE SEQUENCE [LARGE SCALE GENOMIC DNA]</scope>
    <source>
        <strain evidence="2 3">Um2</strain>
    </source>
</reference>
<protein>
    <submittedName>
        <fullName evidence="2">Uncharacterized protein</fullName>
    </submittedName>
</protein>
<organism evidence="2 3">
    <name type="scientific">Thioalkalicoccus limnaeus</name>
    <dbReference type="NCBI Taxonomy" id="120681"/>
    <lineage>
        <taxon>Bacteria</taxon>
        <taxon>Pseudomonadati</taxon>
        <taxon>Pseudomonadota</taxon>
        <taxon>Gammaproteobacteria</taxon>
        <taxon>Chromatiales</taxon>
        <taxon>Chromatiaceae</taxon>
        <taxon>Thioalkalicoccus</taxon>
    </lineage>
</organism>
<dbReference type="RefSeq" id="WP_369668591.1">
    <property type="nucleotide sequence ID" value="NZ_JBDKXB010000050.1"/>
</dbReference>
<proteinExistence type="predicted"/>
<sequence>MSWRNLMPEAYSHNSHNSQNRDCANTANSANQVFPDGTDTTGRRLWLVTLPSGERISVSYTPPASLAEVRGLWPDAQAIEPGAEPLPDGTLAAGDEALVRGWLAQIGEHDEATTAEVLARAASDPEALAFYLERAAAAGIEAQPETAQKPARQAAVCATCAHFERDSTNPTGGLGGCRIDAPASRKPGSCWPWPNHSLNCDQFEGDR</sequence>
<feature type="region of interest" description="Disordered" evidence="1">
    <location>
        <begin position="1"/>
        <end position="24"/>
    </location>
</feature>
<comment type="caution">
    <text evidence="2">The sequence shown here is derived from an EMBL/GenBank/DDBJ whole genome shotgun (WGS) entry which is preliminary data.</text>
</comment>
<dbReference type="EMBL" id="JBDKXB010000050">
    <property type="protein sequence ID" value="MEY6434209.1"/>
    <property type="molecule type" value="Genomic_DNA"/>
</dbReference>
<feature type="compositionally biased region" description="Polar residues" evidence="1">
    <location>
        <begin position="12"/>
        <end position="24"/>
    </location>
</feature>
<evidence type="ECO:0000256" key="1">
    <source>
        <dbReference type="SAM" id="MobiDB-lite"/>
    </source>
</evidence>